<name>A0A383F755_9ZZZZ</name>
<accession>A0A383F755</accession>
<evidence type="ECO:0000313" key="1">
    <source>
        <dbReference type="EMBL" id="SVE64490.1"/>
    </source>
</evidence>
<reference evidence="1" key="1">
    <citation type="submission" date="2018-05" db="EMBL/GenBank/DDBJ databases">
        <authorList>
            <person name="Lanie J.A."/>
            <person name="Ng W.-L."/>
            <person name="Kazmierczak K.M."/>
            <person name="Andrzejewski T.M."/>
            <person name="Davidsen T.M."/>
            <person name="Wayne K.J."/>
            <person name="Tettelin H."/>
            <person name="Glass J.I."/>
            <person name="Rusch D."/>
            <person name="Podicherti R."/>
            <person name="Tsui H.-C.T."/>
            <person name="Winkler M.E."/>
        </authorList>
    </citation>
    <scope>NUCLEOTIDE SEQUENCE</scope>
</reference>
<dbReference type="AlphaFoldDB" id="A0A383F755"/>
<gene>
    <name evidence="1" type="ORF">METZ01_LOCUS517344</name>
</gene>
<sequence>MASTYLFLNSHEASIYNQFENYCGEELKNTTPEKLERLTMEDCITKNFEIDNSKIKNNNP</sequence>
<dbReference type="EMBL" id="UINC01231797">
    <property type="protein sequence ID" value="SVE64490.1"/>
    <property type="molecule type" value="Genomic_DNA"/>
</dbReference>
<protein>
    <submittedName>
        <fullName evidence="1">Uncharacterized protein</fullName>
    </submittedName>
</protein>
<feature type="non-terminal residue" evidence="1">
    <location>
        <position position="60"/>
    </location>
</feature>
<organism evidence="1">
    <name type="scientific">marine metagenome</name>
    <dbReference type="NCBI Taxonomy" id="408172"/>
    <lineage>
        <taxon>unclassified sequences</taxon>
        <taxon>metagenomes</taxon>
        <taxon>ecological metagenomes</taxon>
    </lineage>
</organism>
<proteinExistence type="predicted"/>